<feature type="compositionally biased region" description="Low complexity" evidence="3">
    <location>
        <begin position="79"/>
        <end position="89"/>
    </location>
</feature>
<dbReference type="InterPro" id="IPR052145">
    <property type="entry name" value="Mediator/Homeobox_domain"/>
</dbReference>
<evidence type="ECO:0000256" key="3">
    <source>
        <dbReference type="SAM" id="MobiDB-lite"/>
    </source>
</evidence>
<feature type="coiled-coil region" evidence="2">
    <location>
        <begin position="99"/>
        <end position="152"/>
    </location>
</feature>
<feature type="compositionally biased region" description="Low complexity" evidence="3">
    <location>
        <begin position="52"/>
        <end position="70"/>
    </location>
</feature>
<dbReference type="AlphaFoldDB" id="A0A9N9S7U4"/>
<feature type="compositionally biased region" description="Polar residues" evidence="3">
    <location>
        <begin position="33"/>
        <end position="51"/>
    </location>
</feature>
<dbReference type="PROSITE" id="PS50137">
    <property type="entry name" value="DS_RBD"/>
    <property type="match status" value="2"/>
</dbReference>
<reference evidence="5" key="2">
    <citation type="submission" date="2022-10" db="EMBL/GenBank/DDBJ databases">
        <authorList>
            <consortium name="ENA_rothamsted_submissions"/>
            <consortium name="culmorum"/>
            <person name="King R."/>
        </authorList>
    </citation>
    <scope>NUCLEOTIDE SEQUENCE</scope>
</reference>
<feature type="domain" description="DRBM" evidence="4">
    <location>
        <begin position="209"/>
        <end position="272"/>
    </location>
</feature>
<organism evidence="5 6">
    <name type="scientific">Phaedon cochleariae</name>
    <name type="common">Mustard beetle</name>
    <dbReference type="NCBI Taxonomy" id="80249"/>
    <lineage>
        <taxon>Eukaryota</taxon>
        <taxon>Metazoa</taxon>
        <taxon>Ecdysozoa</taxon>
        <taxon>Arthropoda</taxon>
        <taxon>Hexapoda</taxon>
        <taxon>Insecta</taxon>
        <taxon>Pterygota</taxon>
        <taxon>Neoptera</taxon>
        <taxon>Endopterygota</taxon>
        <taxon>Coleoptera</taxon>
        <taxon>Polyphaga</taxon>
        <taxon>Cucujiformia</taxon>
        <taxon>Chrysomeloidea</taxon>
        <taxon>Chrysomelidae</taxon>
        <taxon>Chrysomelinae</taxon>
        <taxon>Chrysomelini</taxon>
        <taxon>Phaedon</taxon>
    </lineage>
</organism>
<keyword evidence="2" id="KW-0175">Coiled coil</keyword>
<evidence type="ECO:0000256" key="2">
    <source>
        <dbReference type="SAM" id="Coils"/>
    </source>
</evidence>
<feature type="compositionally biased region" description="Polar residues" evidence="3">
    <location>
        <begin position="1"/>
        <end position="13"/>
    </location>
</feature>
<dbReference type="PANTHER" id="PTHR24330:SF19">
    <property type="entry name" value="MEDIATOR OF RNA POLYMERASE II TRANSCRIPTION SUBUNIT 29"/>
    <property type="match status" value="1"/>
</dbReference>
<dbReference type="SMART" id="SM00358">
    <property type="entry name" value="DSRM"/>
    <property type="match status" value="2"/>
</dbReference>
<protein>
    <recommendedName>
        <fullName evidence="4">DRBM domain-containing protein</fullName>
    </recommendedName>
</protein>
<dbReference type="Gene3D" id="3.30.160.20">
    <property type="match status" value="2"/>
</dbReference>
<dbReference type="OrthoDB" id="6363432at2759"/>
<keyword evidence="6" id="KW-1185">Reference proteome</keyword>
<feature type="region of interest" description="Disordered" evidence="3">
    <location>
        <begin position="1"/>
        <end position="89"/>
    </location>
</feature>
<name>A0A9N9S7U4_PHACE</name>
<feature type="region of interest" description="Disordered" evidence="3">
    <location>
        <begin position="336"/>
        <end position="355"/>
    </location>
</feature>
<keyword evidence="1" id="KW-0694">RNA-binding</keyword>
<dbReference type="GO" id="GO:0003723">
    <property type="term" value="F:RNA binding"/>
    <property type="evidence" value="ECO:0007669"/>
    <property type="project" value="UniProtKB-UniRule"/>
</dbReference>
<evidence type="ECO:0000313" key="6">
    <source>
        <dbReference type="Proteomes" id="UP001153737"/>
    </source>
</evidence>
<dbReference type="InterPro" id="IPR014720">
    <property type="entry name" value="dsRBD_dom"/>
</dbReference>
<dbReference type="EMBL" id="OU896707">
    <property type="protein sequence ID" value="CAG9813364.1"/>
    <property type="molecule type" value="Genomic_DNA"/>
</dbReference>
<feature type="domain" description="DRBM" evidence="4">
    <location>
        <begin position="357"/>
        <end position="423"/>
    </location>
</feature>
<dbReference type="GO" id="GO:0010468">
    <property type="term" value="P:regulation of gene expression"/>
    <property type="evidence" value="ECO:0007669"/>
    <property type="project" value="UniProtKB-ARBA"/>
</dbReference>
<accession>A0A9N9S7U4</accession>
<feature type="compositionally biased region" description="Acidic residues" evidence="3">
    <location>
        <begin position="284"/>
        <end position="296"/>
    </location>
</feature>
<sequence length="435" mass="48970">MSYSTRRSGGFANQPQQQQQQNVGSIGQRRPVVTNNFVPGGQLNAQSKPGVQQQATQPQQVRPAQPQQAQNTGIQFRNQQQATAVPQQAKPQPVVQQQLQQKQQQLKQQQLQQQQLQQQQLQQQQLQQQQLQQQQQQQLQQQQQQIKMEASQTLNKPEAIVDNSNGDVMDTSVEKKKPFWARGTAGKITKKEKNRRRNVRLSKILQPKNAVMILNELVKNTSYMVEDLPMRPDGNQFKATVVYEGTEYCGYGRSKIHAKNSAAEAALKNYVKTNRLTEMKKDEEGNENMDVSEDDTSQSPLPWQHVASFALFKLFCSWGEDPNLLKNQQAQFELSAGGPAAKQHENRPAKKMPANPESINPLMLINQMLPHAHFEEIGKTGNPPNVTFSFRCNCDGQTFLGTGPNKKAAKKLAAYGACNKILGVNYPTDVYVPLF</sequence>
<evidence type="ECO:0000256" key="1">
    <source>
        <dbReference type="PROSITE-ProRule" id="PRU00266"/>
    </source>
</evidence>
<gene>
    <name evidence="5" type="ORF">PHAECO_LOCUS995</name>
</gene>
<reference evidence="5" key="1">
    <citation type="submission" date="2022-01" db="EMBL/GenBank/DDBJ databases">
        <authorList>
            <person name="King R."/>
        </authorList>
    </citation>
    <scope>NUCLEOTIDE SEQUENCE</scope>
</reference>
<evidence type="ECO:0000313" key="5">
    <source>
        <dbReference type="EMBL" id="CAG9813364.1"/>
    </source>
</evidence>
<evidence type="ECO:0000259" key="4">
    <source>
        <dbReference type="PROSITE" id="PS50137"/>
    </source>
</evidence>
<dbReference type="SUPFAM" id="SSF54768">
    <property type="entry name" value="dsRNA-binding domain-like"/>
    <property type="match status" value="2"/>
</dbReference>
<dbReference type="Proteomes" id="UP001153737">
    <property type="component" value="Chromosome 1"/>
</dbReference>
<dbReference type="PANTHER" id="PTHR24330">
    <property type="entry name" value="HOMEOBOX PROTEIN BARH-LIKE"/>
    <property type="match status" value="1"/>
</dbReference>
<feature type="region of interest" description="Disordered" evidence="3">
    <location>
        <begin position="277"/>
        <end position="299"/>
    </location>
</feature>
<dbReference type="Pfam" id="PF00035">
    <property type="entry name" value="dsrm"/>
    <property type="match status" value="2"/>
</dbReference>
<proteinExistence type="predicted"/>